<comment type="caution">
    <text evidence="1">The sequence shown here is derived from an EMBL/GenBank/DDBJ whole genome shotgun (WGS) entry which is preliminary data.</text>
</comment>
<evidence type="ECO:0000313" key="1">
    <source>
        <dbReference type="EMBL" id="NGZ90603.1"/>
    </source>
</evidence>
<gene>
    <name evidence="1" type="ORF">G7034_10100</name>
</gene>
<dbReference type="Proteomes" id="UP000643701">
    <property type="component" value="Unassembled WGS sequence"/>
</dbReference>
<keyword evidence="2" id="KW-1185">Reference proteome</keyword>
<dbReference type="EMBL" id="JAANAS010000083">
    <property type="protein sequence ID" value="NGZ90603.1"/>
    <property type="molecule type" value="Genomic_DNA"/>
</dbReference>
<sequence>MEVKFQSKAESKRQQQEAFLKLSGEERFLQFLKLSRRINKLFSPKDELSFEERNKGNFLLIHKDLQQDGGMG</sequence>
<dbReference type="AlphaFoldDB" id="A0A967DZV2"/>
<name>A0A967DZV2_9FLAO</name>
<protein>
    <submittedName>
        <fullName evidence="1">Uncharacterized protein</fullName>
    </submittedName>
</protein>
<evidence type="ECO:0000313" key="2">
    <source>
        <dbReference type="Proteomes" id="UP000643701"/>
    </source>
</evidence>
<reference evidence="1" key="1">
    <citation type="submission" date="2020-03" db="EMBL/GenBank/DDBJ databases">
        <title>Psychroflexus Maritimus sp. nov., isolate from marine sediment.</title>
        <authorList>
            <person name="Zhong Y.-L."/>
        </authorList>
    </citation>
    <scope>NUCLEOTIDE SEQUENCE</scope>
    <source>
        <strain evidence="1">C1</strain>
    </source>
</reference>
<proteinExistence type="predicted"/>
<accession>A0A967DZV2</accession>
<dbReference type="RefSeq" id="WP_166400839.1">
    <property type="nucleotide sequence ID" value="NZ_JAANAS010000083.1"/>
</dbReference>
<organism evidence="1 2">
    <name type="scientific">Psychroflexus maritimus</name>
    <dbReference type="NCBI Taxonomy" id="2714865"/>
    <lineage>
        <taxon>Bacteria</taxon>
        <taxon>Pseudomonadati</taxon>
        <taxon>Bacteroidota</taxon>
        <taxon>Flavobacteriia</taxon>
        <taxon>Flavobacteriales</taxon>
        <taxon>Flavobacteriaceae</taxon>
        <taxon>Psychroflexus</taxon>
    </lineage>
</organism>